<keyword evidence="1" id="KW-0812">Transmembrane</keyword>
<organism evidence="2 3">
    <name type="scientific">Niallia nealsonii</name>
    <dbReference type="NCBI Taxonomy" id="115979"/>
    <lineage>
        <taxon>Bacteria</taxon>
        <taxon>Bacillati</taxon>
        <taxon>Bacillota</taxon>
        <taxon>Bacilli</taxon>
        <taxon>Bacillales</taxon>
        <taxon>Bacillaceae</taxon>
        <taxon>Niallia</taxon>
    </lineage>
</organism>
<gene>
    <name evidence="2" type="ORF">CWS01_13910</name>
</gene>
<keyword evidence="3" id="KW-1185">Reference proteome</keyword>
<keyword evidence="1" id="KW-0472">Membrane</keyword>
<evidence type="ECO:0000313" key="2">
    <source>
        <dbReference type="EMBL" id="PKG23035.1"/>
    </source>
</evidence>
<name>A0A2N0Z0J4_9BACI</name>
<dbReference type="EMBL" id="PISE01000030">
    <property type="protein sequence ID" value="PKG23035.1"/>
    <property type="molecule type" value="Genomic_DNA"/>
</dbReference>
<comment type="caution">
    <text evidence="2">The sequence shown here is derived from an EMBL/GenBank/DDBJ whole genome shotgun (WGS) entry which is preliminary data.</text>
</comment>
<protein>
    <submittedName>
        <fullName evidence="2">Uncharacterized protein</fullName>
    </submittedName>
</protein>
<evidence type="ECO:0000313" key="3">
    <source>
        <dbReference type="Proteomes" id="UP000233375"/>
    </source>
</evidence>
<feature type="transmembrane region" description="Helical" evidence="1">
    <location>
        <begin position="6"/>
        <end position="23"/>
    </location>
</feature>
<sequence length="118" mass="12952">MVHINIFQGVVLGSLVGASLSLLDKQTRRNSLQSVQKIKSSVTNLEQLTSSVTTTSEKLKTTAEKVSEDVAFILEKVEELKQVTPAIASIVKETKDAFSNGGKEPRKQISSIQYLPEY</sequence>
<dbReference type="RefSeq" id="WP_101177804.1">
    <property type="nucleotide sequence ID" value="NZ_PISE01000030.1"/>
</dbReference>
<keyword evidence="1" id="KW-1133">Transmembrane helix</keyword>
<reference evidence="2 3" key="1">
    <citation type="journal article" date="2003" name="Int. J. Syst. Evol. Microbiol.">
        <title>Bacillus nealsonii sp. nov., isolated from a spacecraft-assembly facility, whose spores are gamma-radiation resistant.</title>
        <authorList>
            <person name="Venkateswaran K."/>
            <person name="Kempf M."/>
            <person name="Chen F."/>
            <person name="Satomi M."/>
            <person name="Nicholson W."/>
            <person name="Kern R."/>
        </authorList>
    </citation>
    <scope>NUCLEOTIDE SEQUENCE [LARGE SCALE GENOMIC DNA]</scope>
    <source>
        <strain evidence="2 3">FO-92</strain>
    </source>
</reference>
<accession>A0A2N0Z0J4</accession>
<evidence type="ECO:0000256" key="1">
    <source>
        <dbReference type="SAM" id="Phobius"/>
    </source>
</evidence>
<dbReference type="OrthoDB" id="2353585at2"/>
<dbReference type="Proteomes" id="UP000233375">
    <property type="component" value="Unassembled WGS sequence"/>
</dbReference>
<dbReference type="AlphaFoldDB" id="A0A2N0Z0J4"/>
<proteinExistence type="predicted"/>